<reference evidence="2 3" key="1">
    <citation type="submission" date="2014-05" db="EMBL/GenBank/DDBJ databases">
        <title>Complete genome sequence of the Streptomyces mutabilis TRM45540.</title>
        <authorList>
            <person name="Luo X."/>
            <person name="Zhang L."/>
        </authorList>
    </citation>
    <scope>NUCLEOTIDE SEQUENCE [LARGE SCALE GENOMIC DNA]</scope>
    <source>
        <strain evidence="2 3">TRM45540</strain>
    </source>
</reference>
<evidence type="ECO:0000313" key="2">
    <source>
        <dbReference type="EMBL" id="KFG77369.1"/>
    </source>
</evidence>
<feature type="compositionally biased region" description="Polar residues" evidence="1">
    <location>
        <begin position="1"/>
        <end position="20"/>
    </location>
</feature>
<gene>
    <name evidence="2" type="ORF">FM21_15400</name>
</gene>
<evidence type="ECO:0000313" key="3">
    <source>
        <dbReference type="Proteomes" id="UP000029095"/>
    </source>
</evidence>
<organism evidence="2 3">
    <name type="scientific">Streptomyces mutabilis</name>
    <dbReference type="NCBI Taxonomy" id="67332"/>
    <lineage>
        <taxon>Bacteria</taxon>
        <taxon>Bacillati</taxon>
        <taxon>Actinomycetota</taxon>
        <taxon>Actinomycetes</taxon>
        <taxon>Kitasatosporales</taxon>
        <taxon>Streptomycetaceae</taxon>
        <taxon>Streptomyces</taxon>
    </lineage>
</organism>
<comment type="caution">
    <text evidence="2">The sequence shown here is derived from an EMBL/GenBank/DDBJ whole genome shotgun (WGS) entry which is preliminary data.</text>
</comment>
<keyword evidence="3" id="KW-1185">Reference proteome</keyword>
<feature type="region of interest" description="Disordered" evidence="1">
    <location>
        <begin position="1"/>
        <end position="39"/>
    </location>
</feature>
<dbReference type="EMBL" id="JNFQ01000001">
    <property type="protein sequence ID" value="KFG77369.1"/>
    <property type="molecule type" value="Genomic_DNA"/>
</dbReference>
<dbReference type="HOGENOM" id="CLU_2304477_0_0_11"/>
<protein>
    <submittedName>
        <fullName evidence="2">Uncharacterized protein</fullName>
    </submittedName>
</protein>
<name>A0A086N8A1_9ACTN</name>
<sequence>MQSLAESSSSQARYSGTSMPQRPGQPSADAWPSSEMMKSTMRSDIDTSFLQYVRVPVMTGAGADIHGPGLDLSRPVLRTASGARTAAGLVGLPGRCDTEA</sequence>
<proteinExistence type="predicted"/>
<dbReference type="Proteomes" id="UP000029095">
    <property type="component" value="Unassembled WGS sequence"/>
</dbReference>
<evidence type="ECO:0000256" key="1">
    <source>
        <dbReference type="SAM" id="MobiDB-lite"/>
    </source>
</evidence>
<accession>A0A086N8A1</accession>
<dbReference type="STRING" id="1915400.FM21_15400"/>
<dbReference type="AlphaFoldDB" id="A0A086N8A1"/>